<dbReference type="InParanoid" id="B8MUE8"/>
<feature type="compositionally biased region" description="Low complexity" evidence="1">
    <location>
        <begin position="178"/>
        <end position="202"/>
    </location>
</feature>
<dbReference type="AlphaFoldDB" id="B8MUE8"/>
<evidence type="ECO:0000313" key="2">
    <source>
        <dbReference type="EMBL" id="EED11787.1"/>
    </source>
</evidence>
<evidence type="ECO:0000313" key="3">
    <source>
        <dbReference type="Proteomes" id="UP000001745"/>
    </source>
</evidence>
<name>B8MUE8_TALSN</name>
<dbReference type="RefSeq" id="XP_002488543.1">
    <property type="nucleotide sequence ID" value="XM_002488498.1"/>
</dbReference>
<dbReference type="HOGENOM" id="CLU_977205_0_0_1"/>
<reference evidence="3" key="1">
    <citation type="journal article" date="2015" name="Genome Announc.">
        <title>Genome sequence of the AIDS-associated pathogen Penicillium marneffei (ATCC18224) and its near taxonomic relative Talaromyces stipitatus (ATCC10500).</title>
        <authorList>
            <person name="Nierman W.C."/>
            <person name="Fedorova-Abrams N.D."/>
            <person name="Andrianopoulos A."/>
        </authorList>
    </citation>
    <scope>NUCLEOTIDE SEQUENCE [LARGE SCALE GENOMIC DNA]</scope>
    <source>
        <strain evidence="3">ATCC 10500 / CBS 375.48 / QM 6759 / NRRL 1006</strain>
    </source>
</reference>
<keyword evidence="3" id="KW-1185">Reference proteome</keyword>
<evidence type="ECO:0000256" key="1">
    <source>
        <dbReference type="SAM" id="MobiDB-lite"/>
    </source>
</evidence>
<organism evidence="2 3">
    <name type="scientific">Talaromyces stipitatus (strain ATCC 10500 / CBS 375.48 / QM 6759 / NRRL 1006)</name>
    <name type="common">Penicillium stipitatum</name>
    <dbReference type="NCBI Taxonomy" id="441959"/>
    <lineage>
        <taxon>Eukaryota</taxon>
        <taxon>Fungi</taxon>
        <taxon>Dikarya</taxon>
        <taxon>Ascomycota</taxon>
        <taxon>Pezizomycotina</taxon>
        <taxon>Eurotiomycetes</taxon>
        <taxon>Eurotiomycetidae</taxon>
        <taxon>Eurotiales</taxon>
        <taxon>Trichocomaceae</taxon>
        <taxon>Talaromyces</taxon>
        <taxon>Talaromyces sect. Talaromyces</taxon>
    </lineage>
</organism>
<feature type="region of interest" description="Disordered" evidence="1">
    <location>
        <begin position="152"/>
        <end position="209"/>
    </location>
</feature>
<dbReference type="GeneID" id="8107199"/>
<sequence>MSNSCSLGGISLQANCPTLTDWRLRDLGNNCSAQLFYADLNRTYSLGTFFYPETESCEKFGQIIFLDDVPTGPGDLDVVCNGQQQARDQCYTVTVNNSPCMGTSSGTSSNSNYIEPVCLDRSPTIQPTASSPGPPISFTATPTITNTEIFPTSTIASNTSPTPPTVPSDTSPTPPIVPSDVSTTTLTPFSPPSFISPTAADSSPPPTIPSDVSTTILNPPSTVTVTVTAISQPTTFTTIFAPSSEPTTTLPYSSACNFFLHNQRDNNYSLPSLQSHQKSPSQLHR</sequence>
<accession>B8MUE8</accession>
<dbReference type="Proteomes" id="UP000001745">
    <property type="component" value="Unassembled WGS sequence"/>
</dbReference>
<dbReference type="VEuPathDB" id="FungiDB:TSTA_109670"/>
<proteinExistence type="predicted"/>
<dbReference type="EMBL" id="EQ962661">
    <property type="protein sequence ID" value="EED11787.1"/>
    <property type="molecule type" value="Genomic_DNA"/>
</dbReference>
<feature type="compositionally biased region" description="Pro residues" evidence="1">
    <location>
        <begin position="161"/>
        <end position="177"/>
    </location>
</feature>
<protein>
    <submittedName>
        <fullName evidence="2">Uncharacterized protein</fullName>
    </submittedName>
</protein>
<gene>
    <name evidence="2" type="ORF">TSTA_109670</name>
</gene>